<feature type="compositionally biased region" description="Acidic residues" evidence="1">
    <location>
        <begin position="412"/>
        <end position="436"/>
    </location>
</feature>
<feature type="region of interest" description="Disordered" evidence="1">
    <location>
        <begin position="197"/>
        <end position="258"/>
    </location>
</feature>
<dbReference type="InterPro" id="IPR057678">
    <property type="entry name" value="DUF7918"/>
</dbReference>
<feature type="domain" description="DUF7918" evidence="2">
    <location>
        <begin position="240"/>
        <end position="357"/>
    </location>
</feature>
<feature type="compositionally biased region" description="Basic and acidic residues" evidence="1">
    <location>
        <begin position="215"/>
        <end position="226"/>
    </location>
</feature>
<feature type="compositionally biased region" description="Acidic residues" evidence="1">
    <location>
        <begin position="239"/>
        <end position="255"/>
    </location>
</feature>
<evidence type="ECO:0000259" key="2">
    <source>
        <dbReference type="Pfam" id="PF25534"/>
    </source>
</evidence>
<feature type="region of interest" description="Disordered" evidence="1">
    <location>
        <begin position="67"/>
        <end position="93"/>
    </location>
</feature>
<accession>A0A5N5X0Z3</accession>
<gene>
    <name evidence="3" type="ORF">BDV29DRAFT_176340</name>
</gene>
<feature type="compositionally biased region" description="Polar residues" evidence="1">
    <location>
        <begin position="555"/>
        <end position="584"/>
    </location>
</feature>
<reference evidence="3 4" key="1">
    <citation type="submission" date="2019-04" db="EMBL/GenBank/DDBJ databases">
        <title>Friends and foes A comparative genomics study of 23 Aspergillus species from section Flavi.</title>
        <authorList>
            <consortium name="DOE Joint Genome Institute"/>
            <person name="Kjaerbolling I."/>
            <person name="Vesth T."/>
            <person name="Frisvad J.C."/>
            <person name="Nybo J.L."/>
            <person name="Theobald S."/>
            <person name="Kildgaard S."/>
            <person name="Isbrandt T."/>
            <person name="Kuo A."/>
            <person name="Sato A."/>
            <person name="Lyhne E.K."/>
            <person name="Kogle M.E."/>
            <person name="Wiebenga A."/>
            <person name="Kun R.S."/>
            <person name="Lubbers R.J."/>
            <person name="Makela M.R."/>
            <person name="Barry K."/>
            <person name="Chovatia M."/>
            <person name="Clum A."/>
            <person name="Daum C."/>
            <person name="Haridas S."/>
            <person name="He G."/>
            <person name="LaButti K."/>
            <person name="Lipzen A."/>
            <person name="Mondo S."/>
            <person name="Riley R."/>
            <person name="Salamov A."/>
            <person name="Simmons B.A."/>
            <person name="Magnuson J.K."/>
            <person name="Henrissat B."/>
            <person name="Mortensen U.H."/>
            <person name="Larsen T.O."/>
            <person name="Devries R.P."/>
            <person name="Grigoriev I.V."/>
            <person name="Machida M."/>
            <person name="Baker S.E."/>
            <person name="Andersen M.R."/>
        </authorList>
    </citation>
    <scope>NUCLEOTIDE SEQUENCE [LARGE SCALE GENOMIC DNA]</scope>
    <source>
        <strain evidence="3 4">CBS 151.66</strain>
    </source>
</reference>
<dbReference type="PANTHER" id="PTHR36223:SF5">
    <property type="entry name" value="BETA-LACTAMASE-TYPE TRANSPEPTIDASE FOLD DOMAIN CONTAINING PROTEIN"/>
    <property type="match status" value="1"/>
</dbReference>
<dbReference type="AlphaFoldDB" id="A0A5N5X0Z3"/>
<dbReference type="PANTHER" id="PTHR36223">
    <property type="entry name" value="BETA-LACTAMASE-TYPE TRANSPEPTIDASE FOLD DOMAIN CONTAINING PROTEIN"/>
    <property type="match status" value="1"/>
</dbReference>
<feature type="compositionally biased region" description="Polar residues" evidence="1">
    <location>
        <begin position="466"/>
        <end position="498"/>
    </location>
</feature>
<keyword evidence="4" id="KW-1185">Reference proteome</keyword>
<protein>
    <recommendedName>
        <fullName evidence="2">DUF7918 domain-containing protein</fullName>
    </recommendedName>
</protein>
<feature type="region of interest" description="Disordered" evidence="1">
    <location>
        <begin position="279"/>
        <end position="329"/>
    </location>
</feature>
<evidence type="ECO:0000256" key="1">
    <source>
        <dbReference type="SAM" id="MobiDB-lite"/>
    </source>
</evidence>
<dbReference type="OrthoDB" id="5400327at2759"/>
<organism evidence="3 4">
    <name type="scientific">Aspergillus leporis</name>
    <dbReference type="NCBI Taxonomy" id="41062"/>
    <lineage>
        <taxon>Eukaryota</taxon>
        <taxon>Fungi</taxon>
        <taxon>Dikarya</taxon>
        <taxon>Ascomycota</taxon>
        <taxon>Pezizomycotina</taxon>
        <taxon>Eurotiomycetes</taxon>
        <taxon>Eurotiomycetidae</taxon>
        <taxon>Eurotiales</taxon>
        <taxon>Aspergillaceae</taxon>
        <taxon>Aspergillus</taxon>
        <taxon>Aspergillus subgen. Circumdati</taxon>
    </lineage>
</organism>
<dbReference type="Pfam" id="PF25534">
    <property type="entry name" value="DUF7918"/>
    <property type="match status" value="1"/>
</dbReference>
<sequence length="599" mass="65055">MPCFKGLAVSIHTPNGPIAEHSIQRQSRASRIACYIPVPPPKLPDQATGKPEQSTFAVSITLLNPNQDVPYSTPKPTADNPTPKPKVVGGLPGQTTERGQYSSMVAPYQPLTNSPNETVAAYIYFDGRQKEEVATLLRRGEETWVNSRWVSVPDSEGGGLAEREFLFREVGLERWLNGLDLEGKDAAAKIERRRQKMEKRRLKRASIDDTADLDMDPKSGKRDKSIMRYGTDAKSPLEDVSDDDMSFSDSDDDPIPESAGQIKVALFRVLASGEIKRGEYSPQFDAHDDDEEAQQGSNGGTEADIDHTTSFAKPKTLDPKTISTQTVTGIDPSDKPYAIFTFMYRGERQLQKMGILKDPKSQETPASAKRRSLQPDFASLGPLKPGGTVGFLNFRESTENKRKGKKIKAAGDDDMDSDDDDDDSILGKADDEEAKEDDQHLSPDDIRRQGELAEGVRKIKLKRQHSSASLGTNTPKTDTASPQPSGETLAATSISTSPPAVPATLTGAPDVPKPATNTLNGEFIGSPLKKQRASVSQADENALRKRIESGLFQPVSGQPVSGTLGNAATEMSQNAATSSNSFGVMSQKPGPREIEDEEL</sequence>
<name>A0A5N5X0Z3_9EURO</name>
<evidence type="ECO:0000313" key="3">
    <source>
        <dbReference type="EMBL" id="KAB8073022.1"/>
    </source>
</evidence>
<dbReference type="Proteomes" id="UP000326565">
    <property type="component" value="Unassembled WGS sequence"/>
</dbReference>
<feature type="region of interest" description="Disordered" evidence="1">
    <location>
        <begin position="358"/>
        <end position="599"/>
    </location>
</feature>
<dbReference type="EMBL" id="ML732235">
    <property type="protein sequence ID" value="KAB8073022.1"/>
    <property type="molecule type" value="Genomic_DNA"/>
</dbReference>
<feature type="compositionally biased region" description="Basic and acidic residues" evidence="1">
    <location>
        <begin position="437"/>
        <end position="457"/>
    </location>
</feature>
<proteinExistence type="predicted"/>
<evidence type="ECO:0000313" key="4">
    <source>
        <dbReference type="Proteomes" id="UP000326565"/>
    </source>
</evidence>